<dbReference type="InterPro" id="IPR001623">
    <property type="entry name" value="DnaJ_domain"/>
</dbReference>
<dbReference type="GO" id="GO:0042026">
    <property type="term" value="P:protein refolding"/>
    <property type="evidence" value="ECO:0007669"/>
    <property type="project" value="TreeGrafter"/>
</dbReference>
<dbReference type="Gene3D" id="1.10.287.110">
    <property type="entry name" value="DnaJ domain"/>
    <property type="match status" value="1"/>
</dbReference>
<evidence type="ECO:0000259" key="4">
    <source>
        <dbReference type="PROSITE" id="PS50076"/>
    </source>
</evidence>
<evidence type="ECO:0000256" key="2">
    <source>
        <dbReference type="ARBA" id="ARBA00022771"/>
    </source>
</evidence>
<dbReference type="InterPro" id="IPR036869">
    <property type="entry name" value="J_dom_sf"/>
</dbReference>
<dbReference type="GO" id="GO:0008270">
    <property type="term" value="F:zinc ion binding"/>
    <property type="evidence" value="ECO:0007669"/>
    <property type="project" value="UniProtKB-KW"/>
</dbReference>
<dbReference type="EMBL" id="DSUH01000006">
    <property type="protein sequence ID" value="HGU31241.1"/>
    <property type="molecule type" value="Genomic_DNA"/>
</dbReference>
<name>A0A7C4ML78_9BACT</name>
<dbReference type="Gene3D" id="2.60.260.20">
    <property type="entry name" value="Urease metallochaperone UreE, N-terminal domain"/>
    <property type="match status" value="2"/>
</dbReference>
<reference evidence="5" key="1">
    <citation type="journal article" date="2020" name="mSystems">
        <title>Genome- and Community-Level Interaction Insights into Carbon Utilization and Element Cycling Functions of Hydrothermarchaeota in Hydrothermal Sediment.</title>
        <authorList>
            <person name="Zhou Z."/>
            <person name="Liu Y."/>
            <person name="Xu W."/>
            <person name="Pan J."/>
            <person name="Luo Z.H."/>
            <person name="Li M."/>
        </authorList>
    </citation>
    <scope>NUCLEOTIDE SEQUENCE [LARGE SCALE GENOMIC DNA]</scope>
    <source>
        <strain evidence="5">SpSt-477</strain>
    </source>
</reference>
<dbReference type="PROSITE" id="PS00636">
    <property type="entry name" value="DNAJ_1"/>
    <property type="match status" value="1"/>
</dbReference>
<dbReference type="GO" id="GO:0005737">
    <property type="term" value="C:cytoplasm"/>
    <property type="evidence" value="ECO:0007669"/>
    <property type="project" value="TreeGrafter"/>
</dbReference>
<dbReference type="CDD" id="cd06257">
    <property type="entry name" value="DnaJ"/>
    <property type="match status" value="1"/>
</dbReference>
<gene>
    <name evidence="5" type="ORF">ENS29_00110</name>
</gene>
<dbReference type="Pfam" id="PF00226">
    <property type="entry name" value="DnaJ"/>
    <property type="match status" value="1"/>
</dbReference>
<comment type="caution">
    <text evidence="5">The sequence shown here is derived from an EMBL/GenBank/DDBJ whole genome shotgun (WGS) entry which is preliminary data.</text>
</comment>
<dbReference type="PANTHER" id="PTHR43096:SF52">
    <property type="entry name" value="DNAJ HOMOLOG 1, MITOCHONDRIAL-RELATED"/>
    <property type="match status" value="1"/>
</dbReference>
<proteinExistence type="predicted"/>
<dbReference type="PANTHER" id="PTHR43096">
    <property type="entry name" value="DNAJ HOMOLOG 1, MITOCHONDRIAL-RELATED"/>
    <property type="match status" value="1"/>
</dbReference>
<evidence type="ECO:0000256" key="3">
    <source>
        <dbReference type="ARBA" id="ARBA00023186"/>
    </source>
</evidence>
<organism evidence="5">
    <name type="scientific">Desulfatirhabdium butyrativorans</name>
    <dbReference type="NCBI Taxonomy" id="340467"/>
    <lineage>
        <taxon>Bacteria</taxon>
        <taxon>Pseudomonadati</taxon>
        <taxon>Thermodesulfobacteriota</taxon>
        <taxon>Desulfobacteria</taxon>
        <taxon>Desulfobacterales</taxon>
        <taxon>Desulfatirhabdiaceae</taxon>
        <taxon>Desulfatirhabdium</taxon>
    </lineage>
</organism>
<keyword evidence="2" id="KW-0863">Zinc-finger</keyword>
<keyword evidence="2" id="KW-0479">Metal-binding</keyword>
<dbReference type="InterPro" id="IPR002939">
    <property type="entry name" value="DnaJ_C"/>
</dbReference>
<feature type="domain" description="J" evidence="4">
    <location>
        <begin position="5"/>
        <end position="70"/>
    </location>
</feature>
<dbReference type="CDD" id="cd10747">
    <property type="entry name" value="DnaJ_C"/>
    <property type="match status" value="1"/>
</dbReference>
<evidence type="ECO:0000313" key="5">
    <source>
        <dbReference type="EMBL" id="HGU31241.1"/>
    </source>
</evidence>
<dbReference type="InterPro" id="IPR018253">
    <property type="entry name" value="DnaJ_domain_CS"/>
</dbReference>
<dbReference type="SUPFAM" id="SSF46565">
    <property type="entry name" value="Chaperone J-domain"/>
    <property type="match status" value="1"/>
</dbReference>
<keyword evidence="1" id="KW-0677">Repeat</keyword>
<keyword evidence="3" id="KW-0143">Chaperone</keyword>
<evidence type="ECO:0000256" key="1">
    <source>
        <dbReference type="ARBA" id="ARBA00022737"/>
    </source>
</evidence>
<dbReference type="FunFam" id="1.10.287.110:FF:000034">
    <property type="entry name" value="Chaperone protein DnaJ"/>
    <property type="match status" value="1"/>
</dbReference>
<protein>
    <submittedName>
        <fullName evidence="5">J domain-containing protein</fullName>
    </submittedName>
</protein>
<dbReference type="GO" id="GO:0051082">
    <property type="term" value="F:unfolded protein binding"/>
    <property type="evidence" value="ECO:0007669"/>
    <property type="project" value="InterPro"/>
</dbReference>
<dbReference type="SUPFAM" id="SSF49493">
    <property type="entry name" value="HSP40/DnaJ peptide-binding domain"/>
    <property type="match status" value="2"/>
</dbReference>
<dbReference type="PRINTS" id="PR00625">
    <property type="entry name" value="JDOMAIN"/>
</dbReference>
<dbReference type="FunFam" id="2.60.260.20:FF:000013">
    <property type="entry name" value="DnaJ subfamily B member 11"/>
    <property type="match status" value="1"/>
</dbReference>
<dbReference type="AlphaFoldDB" id="A0A7C4ML78"/>
<dbReference type="Pfam" id="PF01556">
    <property type="entry name" value="DnaJ_C"/>
    <property type="match status" value="1"/>
</dbReference>
<accession>A0A7C4ML78</accession>
<dbReference type="PROSITE" id="PS50076">
    <property type="entry name" value="DNAJ_2"/>
    <property type="match status" value="1"/>
</dbReference>
<sequence>MAETDYYSILGVSKTATEDEIKKAYRKLAMKYHPDKTKGDKAAEEKFKQISEAYAVLSDKEKRQQYDTFGSAGFQQRYSQEDIFRNFDWSDIFRDLGLGAAFGSGKRGKTRFTFSTGGGGFDPFAGMHGAQYPVKGNDLVYEMGLTVEEIMNGTQKALSFQHDGKVETLSVKIPKGLIPGKRLRLAGKGEPGEFGGPAGDLYIESILLPDPRYEIKDHDLYVRKSIRLTEALLGTSVTVQHVDGKELCLKVPGGVKPGTKMRLPGHGLPYMNEARSGDLYVQIDVLFPKSLTSEQRELIVQLAKTGL</sequence>
<keyword evidence="2" id="KW-0862">Zinc</keyword>
<dbReference type="SMART" id="SM00271">
    <property type="entry name" value="DnaJ"/>
    <property type="match status" value="1"/>
</dbReference>
<dbReference type="InterPro" id="IPR008971">
    <property type="entry name" value="HSP40/DnaJ_pept-bd"/>
</dbReference>